<feature type="compositionally biased region" description="Polar residues" evidence="2">
    <location>
        <begin position="817"/>
        <end position="858"/>
    </location>
</feature>
<organism evidence="3 4">
    <name type="scientific">Paxillus rubicundulus Ve08.2h10</name>
    <dbReference type="NCBI Taxonomy" id="930991"/>
    <lineage>
        <taxon>Eukaryota</taxon>
        <taxon>Fungi</taxon>
        <taxon>Dikarya</taxon>
        <taxon>Basidiomycota</taxon>
        <taxon>Agaricomycotina</taxon>
        <taxon>Agaricomycetes</taxon>
        <taxon>Agaricomycetidae</taxon>
        <taxon>Boletales</taxon>
        <taxon>Paxilineae</taxon>
        <taxon>Paxillaceae</taxon>
        <taxon>Paxillus</taxon>
    </lineage>
</organism>
<dbReference type="HOGENOM" id="CLU_016661_0_0_1"/>
<evidence type="ECO:0000256" key="1">
    <source>
        <dbReference type="SAM" id="Coils"/>
    </source>
</evidence>
<feature type="region of interest" description="Disordered" evidence="2">
    <location>
        <begin position="456"/>
        <end position="534"/>
    </location>
</feature>
<dbReference type="EMBL" id="KN825250">
    <property type="protein sequence ID" value="KIK92714.1"/>
    <property type="molecule type" value="Genomic_DNA"/>
</dbReference>
<evidence type="ECO:0000313" key="4">
    <source>
        <dbReference type="Proteomes" id="UP000054538"/>
    </source>
</evidence>
<feature type="compositionally biased region" description="Polar residues" evidence="2">
    <location>
        <begin position="800"/>
        <end position="809"/>
    </location>
</feature>
<feature type="region of interest" description="Disordered" evidence="2">
    <location>
        <begin position="730"/>
        <end position="858"/>
    </location>
</feature>
<accession>A0A0D0DZR4</accession>
<keyword evidence="4" id="KW-1185">Reference proteome</keyword>
<feature type="compositionally biased region" description="Low complexity" evidence="2">
    <location>
        <begin position="1"/>
        <end position="11"/>
    </location>
</feature>
<dbReference type="Proteomes" id="UP000054538">
    <property type="component" value="Unassembled WGS sequence"/>
</dbReference>
<feature type="compositionally biased region" description="Low complexity" evidence="2">
    <location>
        <begin position="741"/>
        <end position="756"/>
    </location>
</feature>
<proteinExistence type="predicted"/>
<feature type="coiled-coil region" evidence="1">
    <location>
        <begin position="536"/>
        <end position="567"/>
    </location>
</feature>
<keyword evidence="1" id="KW-0175">Coiled coil</keyword>
<feature type="compositionally biased region" description="Basic and acidic residues" evidence="2">
    <location>
        <begin position="650"/>
        <end position="661"/>
    </location>
</feature>
<feature type="compositionally biased region" description="Low complexity" evidence="2">
    <location>
        <begin position="61"/>
        <end position="84"/>
    </location>
</feature>
<feature type="compositionally biased region" description="Low complexity" evidence="2">
    <location>
        <begin position="491"/>
        <end position="505"/>
    </location>
</feature>
<protein>
    <submittedName>
        <fullName evidence="3">Uncharacterized protein</fullName>
    </submittedName>
</protein>
<evidence type="ECO:0000313" key="3">
    <source>
        <dbReference type="EMBL" id="KIK92714.1"/>
    </source>
</evidence>
<feature type="compositionally biased region" description="Basic and acidic residues" evidence="2">
    <location>
        <begin position="785"/>
        <end position="799"/>
    </location>
</feature>
<feature type="compositionally biased region" description="Pro residues" evidence="2">
    <location>
        <begin position="372"/>
        <end position="386"/>
    </location>
</feature>
<dbReference type="AlphaFoldDB" id="A0A0D0DZR4"/>
<feature type="region of interest" description="Disordered" evidence="2">
    <location>
        <begin position="609"/>
        <end position="661"/>
    </location>
</feature>
<reference evidence="4" key="2">
    <citation type="submission" date="2015-01" db="EMBL/GenBank/DDBJ databases">
        <title>Evolutionary Origins and Diversification of the Mycorrhizal Mutualists.</title>
        <authorList>
            <consortium name="DOE Joint Genome Institute"/>
            <consortium name="Mycorrhizal Genomics Consortium"/>
            <person name="Kohler A."/>
            <person name="Kuo A."/>
            <person name="Nagy L.G."/>
            <person name="Floudas D."/>
            <person name="Copeland A."/>
            <person name="Barry K.W."/>
            <person name="Cichocki N."/>
            <person name="Veneault-Fourrey C."/>
            <person name="LaButti K."/>
            <person name="Lindquist E.A."/>
            <person name="Lipzen A."/>
            <person name="Lundell T."/>
            <person name="Morin E."/>
            <person name="Murat C."/>
            <person name="Riley R."/>
            <person name="Ohm R."/>
            <person name="Sun H."/>
            <person name="Tunlid A."/>
            <person name="Henrissat B."/>
            <person name="Grigoriev I.V."/>
            <person name="Hibbett D.S."/>
            <person name="Martin F."/>
        </authorList>
    </citation>
    <scope>NUCLEOTIDE SEQUENCE [LARGE SCALE GENOMIC DNA]</scope>
    <source>
        <strain evidence="4">Ve08.2h10</strain>
    </source>
</reference>
<name>A0A0D0DZR4_9AGAM</name>
<feature type="compositionally biased region" description="Polar residues" evidence="2">
    <location>
        <begin position="19"/>
        <end position="28"/>
    </location>
</feature>
<reference evidence="3 4" key="1">
    <citation type="submission" date="2014-04" db="EMBL/GenBank/DDBJ databases">
        <authorList>
            <consortium name="DOE Joint Genome Institute"/>
            <person name="Kuo A."/>
            <person name="Kohler A."/>
            <person name="Jargeat P."/>
            <person name="Nagy L.G."/>
            <person name="Floudas D."/>
            <person name="Copeland A."/>
            <person name="Barry K.W."/>
            <person name="Cichocki N."/>
            <person name="Veneault-Fourrey C."/>
            <person name="LaButti K."/>
            <person name="Lindquist E.A."/>
            <person name="Lipzen A."/>
            <person name="Lundell T."/>
            <person name="Morin E."/>
            <person name="Murat C."/>
            <person name="Sun H."/>
            <person name="Tunlid A."/>
            <person name="Henrissat B."/>
            <person name="Grigoriev I.V."/>
            <person name="Hibbett D.S."/>
            <person name="Martin F."/>
            <person name="Nordberg H.P."/>
            <person name="Cantor M.N."/>
            <person name="Hua S.X."/>
        </authorList>
    </citation>
    <scope>NUCLEOTIDE SEQUENCE [LARGE SCALE GENOMIC DNA]</scope>
    <source>
        <strain evidence="3 4">Ve08.2h10</strain>
    </source>
</reference>
<dbReference type="STRING" id="930991.A0A0D0DZR4"/>
<feature type="region of interest" description="Disordered" evidence="2">
    <location>
        <begin position="1"/>
        <end position="164"/>
    </location>
</feature>
<feature type="compositionally biased region" description="Low complexity" evidence="2">
    <location>
        <begin position="387"/>
        <end position="399"/>
    </location>
</feature>
<feature type="compositionally biased region" description="Basic and acidic residues" evidence="2">
    <location>
        <begin position="456"/>
        <end position="473"/>
    </location>
</feature>
<dbReference type="OrthoDB" id="428577at2759"/>
<evidence type="ECO:0000256" key="2">
    <source>
        <dbReference type="SAM" id="MobiDB-lite"/>
    </source>
</evidence>
<feature type="compositionally biased region" description="Polar residues" evidence="2">
    <location>
        <begin position="623"/>
        <end position="649"/>
    </location>
</feature>
<feature type="region of interest" description="Disordered" evidence="2">
    <location>
        <begin position="568"/>
        <end position="592"/>
    </location>
</feature>
<feature type="compositionally biased region" description="Low complexity" evidence="2">
    <location>
        <begin position="771"/>
        <end position="780"/>
    </location>
</feature>
<feature type="region of interest" description="Disordered" evidence="2">
    <location>
        <begin position="365"/>
        <end position="399"/>
    </location>
</feature>
<sequence>MRRFTSVFVSSRRTDKPGPSSTTSSNEDTIPPRDPHTRKKKSTVFNSFPRKAASTIDSLPPLVSSNLATSSSSSSSGSTTLPTPVDDSLPRTLSKKGNWKSWLGGKKSPGNNDVEEIKHPSWQLTPPSEAVLRPPNADPFNQIDDASSQSEDEYGQPEGPHYQTYSPQQMATVRTNARTMITNSLIHHPISPPLLRSPDAVSFPRSGRNYRHIHRRETMESELHKKLLLARLDSLPSSAEPSIAPLASKMVAPKSQIYPNFQDDSFPTTNSVTIHSKGLRKWVLRPCYEDRARMWSCGNSGEVTCTRISGSRLGVAALEFSETLELLAGTLLESEDAAPDIQFDPTLEFSLPASAFHLDPPPIQAKKLEPWSLPPDISPSKAPPIQPSASPQPGSSPLALPEVVLSGLQLDQSKSPECAAVNEPLPKRGVRFADDHGKDDQIPLGYALRIRKNKEQKAQFLREERDRRAKEAQQEMGNRRAPVPPHEMRVPRAVAPQQRAAPQRAMASIQATSPQQPPGISQEEERLRQEAGRIEMDRLRRARDLERKQAEEQQRAYLEELQATRARREAARAGRLQSPPAQISDRGRAGSRDSMHTFLRSMSPKYAPELVLPTSPTPFDGSPASSVPVTPGSQRSLSRPPSVYSTHTASSEDVRGRDGRRVSRRLSVVADPAKQMSLQPPFDPRAYFNPYAWTNVPPVPLIPSIPAVPNVYGMPFHGMDVPLLPPSPPFMMHQYGTRPRSQTGSQPSPWQSSSSLPRHHSSDAVPQGHRSSSPHSSGFSTHQRRPSDEAAKPLGDRRSGSQSNPQTGRPSVPTRPTHLQGSSQHSGWVTPEQSRPSSMKKSSQPRPLSTASHQTPSR</sequence>
<dbReference type="InParanoid" id="A0A0D0DZR4"/>
<gene>
    <name evidence="3" type="ORF">PAXRUDRAFT_146705</name>
</gene>
<feature type="compositionally biased region" description="Basic and acidic residues" evidence="2">
    <location>
        <begin position="523"/>
        <end position="534"/>
    </location>
</feature>